<dbReference type="Pfam" id="PF05050">
    <property type="entry name" value="Methyltransf_21"/>
    <property type="match status" value="1"/>
</dbReference>
<dbReference type="Proteomes" id="UP001500730">
    <property type="component" value="Unassembled WGS sequence"/>
</dbReference>
<accession>A0ABN3M0J9</accession>
<dbReference type="InterPro" id="IPR006342">
    <property type="entry name" value="FkbM_mtfrase"/>
</dbReference>
<proteinExistence type="predicted"/>
<name>A0ABN3M0J9_9MICO</name>
<dbReference type="EMBL" id="BAAARE010000016">
    <property type="protein sequence ID" value="GAA2493808.1"/>
    <property type="molecule type" value="Genomic_DNA"/>
</dbReference>
<evidence type="ECO:0000313" key="2">
    <source>
        <dbReference type="EMBL" id="GAA2493808.1"/>
    </source>
</evidence>
<organism evidence="2 3">
    <name type="scientific">Terrabacter carboxydivorans</name>
    <dbReference type="NCBI Taxonomy" id="619730"/>
    <lineage>
        <taxon>Bacteria</taxon>
        <taxon>Bacillati</taxon>
        <taxon>Actinomycetota</taxon>
        <taxon>Actinomycetes</taxon>
        <taxon>Micrococcales</taxon>
        <taxon>Intrasporangiaceae</taxon>
        <taxon>Terrabacter</taxon>
    </lineage>
</organism>
<protein>
    <recommendedName>
        <fullName evidence="1">Methyltransferase FkbM domain-containing protein</fullName>
    </recommendedName>
</protein>
<dbReference type="InterPro" id="IPR053188">
    <property type="entry name" value="FkbM_Methyltransferase"/>
</dbReference>
<gene>
    <name evidence="2" type="ORF">GCM10009858_34770</name>
</gene>
<dbReference type="InterPro" id="IPR029063">
    <property type="entry name" value="SAM-dependent_MTases_sf"/>
</dbReference>
<feature type="domain" description="Methyltransferase FkbM" evidence="1">
    <location>
        <begin position="59"/>
        <end position="224"/>
    </location>
</feature>
<dbReference type="RefSeq" id="WP_344256289.1">
    <property type="nucleotide sequence ID" value="NZ_BAAARE010000016.1"/>
</dbReference>
<dbReference type="NCBIfam" id="TIGR01444">
    <property type="entry name" value="fkbM_fam"/>
    <property type="match status" value="1"/>
</dbReference>
<evidence type="ECO:0000259" key="1">
    <source>
        <dbReference type="Pfam" id="PF05050"/>
    </source>
</evidence>
<dbReference type="PANTHER" id="PTHR36973">
    <property type="entry name" value="SLL1456 PROTEIN-RELATED"/>
    <property type="match status" value="1"/>
</dbReference>
<dbReference type="Gene3D" id="3.40.50.150">
    <property type="entry name" value="Vaccinia Virus protein VP39"/>
    <property type="match status" value="1"/>
</dbReference>
<comment type="caution">
    <text evidence="2">The sequence shown here is derived from an EMBL/GenBank/DDBJ whole genome shotgun (WGS) entry which is preliminary data.</text>
</comment>
<dbReference type="PANTHER" id="PTHR36973:SF4">
    <property type="entry name" value="NODULATION PROTEIN"/>
    <property type="match status" value="1"/>
</dbReference>
<sequence length="260" mass="27770">MTRTPSLALQAARGDRTARRALAQRALEPVGLRVEPLYHSLDAHRSRLIAQLGVARIVDVGANVGQYATHVRSLGYAGQIVSFEPNPAASDELKRRAAADDRWTVETCALGPAAGDARLRITVDGLSTSLLQPDGGADYTFMAEDTEQQVVTPVRTLDSFALADDGVPTLVKLDVQGYEGAVLDGGPETLARAVAVEAELSLIPLYTGQILIEDMLARLRASGFTPVTLTRGFTDPETHEIVQMDGLWVRRSPAQAGTAG</sequence>
<keyword evidence="3" id="KW-1185">Reference proteome</keyword>
<dbReference type="SUPFAM" id="SSF53335">
    <property type="entry name" value="S-adenosyl-L-methionine-dependent methyltransferases"/>
    <property type="match status" value="1"/>
</dbReference>
<evidence type="ECO:0000313" key="3">
    <source>
        <dbReference type="Proteomes" id="UP001500730"/>
    </source>
</evidence>
<reference evidence="2 3" key="1">
    <citation type="journal article" date="2019" name="Int. J. Syst. Evol. Microbiol.">
        <title>The Global Catalogue of Microorganisms (GCM) 10K type strain sequencing project: providing services to taxonomists for standard genome sequencing and annotation.</title>
        <authorList>
            <consortium name="The Broad Institute Genomics Platform"/>
            <consortium name="The Broad Institute Genome Sequencing Center for Infectious Disease"/>
            <person name="Wu L."/>
            <person name="Ma J."/>
        </authorList>
    </citation>
    <scope>NUCLEOTIDE SEQUENCE [LARGE SCALE GENOMIC DNA]</scope>
    <source>
        <strain evidence="2 3">JCM 16259</strain>
    </source>
</reference>